<accession>A0ABN2IVU2</accession>
<evidence type="ECO:0000313" key="4">
    <source>
        <dbReference type="Proteomes" id="UP001500618"/>
    </source>
</evidence>
<dbReference type="EMBL" id="BAAANY010000038">
    <property type="protein sequence ID" value="GAA1712840.1"/>
    <property type="molecule type" value="Genomic_DNA"/>
</dbReference>
<gene>
    <name evidence="3" type="ORF">GCM10009765_72390</name>
</gene>
<dbReference type="InterPro" id="IPR002539">
    <property type="entry name" value="MaoC-like_dom"/>
</dbReference>
<comment type="similarity">
    <text evidence="1">Belongs to the enoyl-CoA hydratase/isomerase family.</text>
</comment>
<dbReference type="Gene3D" id="3.10.129.10">
    <property type="entry name" value="Hotdog Thioesterase"/>
    <property type="match status" value="1"/>
</dbReference>
<sequence>MTKALIADFDAPIDHRFFEDYQAGAKYSYGWITVTEAEVLEFARRFDTQSIHIDPVAAAAGPFGGLIASGWHTTAIMMRLLADHYVSSNASLASPGVDELRWTAPVRPGDQLALTATVASARRSKSKPDRGLVHTAVELFNQHDQVVLTLTAMNFIRTKVS</sequence>
<dbReference type="PANTHER" id="PTHR43664:SF1">
    <property type="entry name" value="BETA-METHYLMALYL-COA DEHYDRATASE"/>
    <property type="match status" value="1"/>
</dbReference>
<feature type="domain" description="MaoC-like" evidence="2">
    <location>
        <begin position="24"/>
        <end position="125"/>
    </location>
</feature>
<reference evidence="3 4" key="1">
    <citation type="journal article" date="2019" name="Int. J. Syst. Evol. Microbiol.">
        <title>The Global Catalogue of Microorganisms (GCM) 10K type strain sequencing project: providing services to taxonomists for standard genome sequencing and annotation.</title>
        <authorList>
            <consortium name="The Broad Institute Genomics Platform"/>
            <consortium name="The Broad Institute Genome Sequencing Center for Infectious Disease"/>
            <person name="Wu L."/>
            <person name="Ma J."/>
        </authorList>
    </citation>
    <scope>NUCLEOTIDE SEQUENCE [LARGE SCALE GENOMIC DNA]</scope>
    <source>
        <strain evidence="3 4">JCM 14718</strain>
    </source>
</reference>
<dbReference type="CDD" id="cd03454">
    <property type="entry name" value="YdeM"/>
    <property type="match status" value="1"/>
</dbReference>
<keyword evidence="4" id="KW-1185">Reference proteome</keyword>
<proteinExistence type="inferred from homology"/>
<dbReference type="InterPro" id="IPR052342">
    <property type="entry name" value="MCH/BMMD"/>
</dbReference>
<dbReference type="Pfam" id="PF01575">
    <property type="entry name" value="MaoC_dehydratas"/>
    <property type="match status" value="1"/>
</dbReference>
<dbReference type="Proteomes" id="UP001500618">
    <property type="component" value="Unassembled WGS sequence"/>
</dbReference>
<evidence type="ECO:0000313" key="3">
    <source>
        <dbReference type="EMBL" id="GAA1712840.1"/>
    </source>
</evidence>
<dbReference type="SUPFAM" id="SSF54637">
    <property type="entry name" value="Thioesterase/thiol ester dehydrase-isomerase"/>
    <property type="match status" value="1"/>
</dbReference>
<dbReference type="InterPro" id="IPR029069">
    <property type="entry name" value="HotDog_dom_sf"/>
</dbReference>
<dbReference type="RefSeq" id="WP_279583218.1">
    <property type="nucleotide sequence ID" value="NZ_BAAANY010000038.1"/>
</dbReference>
<dbReference type="PANTHER" id="PTHR43664">
    <property type="entry name" value="MONOAMINE OXIDASE-RELATED"/>
    <property type="match status" value="1"/>
</dbReference>
<protein>
    <submittedName>
        <fullName evidence="3">MaoC family dehydratase</fullName>
    </submittedName>
</protein>
<evidence type="ECO:0000256" key="1">
    <source>
        <dbReference type="ARBA" id="ARBA00005254"/>
    </source>
</evidence>
<name>A0ABN2IVU2_9ACTN</name>
<evidence type="ECO:0000259" key="2">
    <source>
        <dbReference type="Pfam" id="PF01575"/>
    </source>
</evidence>
<organism evidence="3 4">
    <name type="scientific">Fodinicola feengrottensis</name>
    <dbReference type="NCBI Taxonomy" id="435914"/>
    <lineage>
        <taxon>Bacteria</taxon>
        <taxon>Bacillati</taxon>
        <taxon>Actinomycetota</taxon>
        <taxon>Actinomycetes</taxon>
        <taxon>Mycobacteriales</taxon>
        <taxon>Fodinicola</taxon>
    </lineage>
</organism>
<comment type="caution">
    <text evidence="3">The sequence shown here is derived from an EMBL/GenBank/DDBJ whole genome shotgun (WGS) entry which is preliminary data.</text>
</comment>